<evidence type="ECO:0000259" key="5">
    <source>
        <dbReference type="Pfam" id="PF00501"/>
    </source>
</evidence>
<dbReference type="GO" id="GO:0044539">
    <property type="term" value="P:long-chain fatty acid import into cell"/>
    <property type="evidence" value="ECO:0007669"/>
    <property type="project" value="TreeGrafter"/>
</dbReference>
<dbReference type="GO" id="GO:0005524">
    <property type="term" value="F:ATP binding"/>
    <property type="evidence" value="ECO:0007669"/>
    <property type="project" value="UniProtKB-KW"/>
</dbReference>
<evidence type="ECO:0000256" key="4">
    <source>
        <dbReference type="ARBA" id="ARBA00022840"/>
    </source>
</evidence>
<dbReference type="InterPro" id="IPR000873">
    <property type="entry name" value="AMP-dep_synth/lig_dom"/>
</dbReference>
<dbReference type="AlphaFoldDB" id="A0A1M5VJ22"/>
<protein>
    <submittedName>
        <fullName evidence="7">Crotonobetaine/carnitine-CoA ligase</fullName>
    </submittedName>
</protein>
<dbReference type="SUPFAM" id="SSF56801">
    <property type="entry name" value="Acetyl-CoA synthetase-like"/>
    <property type="match status" value="1"/>
</dbReference>
<keyword evidence="3" id="KW-0547">Nucleotide-binding</keyword>
<reference evidence="7 8" key="1">
    <citation type="submission" date="2016-11" db="EMBL/GenBank/DDBJ databases">
        <authorList>
            <person name="Jaros S."/>
            <person name="Januszkiewicz K."/>
            <person name="Wedrychowicz H."/>
        </authorList>
    </citation>
    <scope>NUCLEOTIDE SEQUENCE [LARGE SCALE GENOMIC DNA]</scope>
    <source>
        <strain evidence="7 8">CGMCC 1.10190</strain>
    </source>
</reference>
<feature type="domain" description="AMP-dependent synthetase/ligase" evidence="5">
    <location>
        <begin position="47"/>
        <end position="411"/>
    </location>
</feature>
<dbReference type="InterPro" id="IPR025110">
    <property type="entry name" value="AMP-bd_C"/>
</dbReference>
<dbReference type="PANTHER" id="PTHR43107">
    <property type="entry name" value="LONG-CHAIN FATTY ACID TRANSPORT PROTEIN"/>
    <property type="match status" value="1"/>
</dbReference>
<dbReference type="InterPro" id="IPR020845">
    <property type="entry name" value="AMP-binding_CS"/>
</dbReference>
<dbReference type="STRING" id="658167.SAMN04488135_104404"/>
<evidence type="ECO:0000313" key="7">
    <source>
        <dbReference type="EMBL" id="SHH75246.1"/>
    </source>
</evidence>
<dbReference type="Proteomes" id="UP000184226">
    <property type="component" value="Unassembled WGS sequence"/>
</dbReference>
<keyword evidence="8" id="KW-1185">Reference proteome</keyword>
<comment type="similarity">
    <text evidence="1">Belongs to the ATP-dependent AMP-binding enzyme family.</text>
</comment>
<evidence type="ECO:0000256" key="2">
    <source>
        <dbReference type="ARBA" id="ARBA00022598"/>
    </source>
</evidence>
<dbReference type="GO" id="GO:0005886">
    <property type="term" value="C:plasma membrane"/>
    <property type="evidence" value="ECO:0007669"/>
    <property type="project" value="TreeGrafter"/>
</dbReference>
<evidence type="ECO:0000259" key="6">
    <source>
        <dbReference type="Pfam" id="PF13193"/>
    </source>
</evidence>
<name>A0A1M5VJ22_9BURK</name>
<accession>A0A1M5VJ22</accession>
<organism evidence="7 8">
    <name type="scientific">Pollutimonas bauzanensis</name>
    <dbReference type="NCBI Taxonomy" id="658167"/>
    <lineage>
        <taxon>Bacteria</taxon>
        <taxon>Pseudomonadati</taxon>
        <taxon>Pseudomonadota</taxon>
        <taxon>Betaproteobacteria</taxon>
        <taxon>Burkholderiales</taxon>
        <taxon>Alcaligenaceae</taxon>
        <taxon>Pollutimonas</taxon>
    </lineage>
</organism>
<dbReference type="InterPro" id="IPR045851">
    <property type="entry name" value="AMP-bd_C_sf"/>
</dbReference>
<dbReference type="Pfam" id="PF13193">
    <property type="entry name" value="AMP-binding_C"/>
    <property type="match status" value="1"/>
</dbReference>
<gene>
    <name evidence="7" type="ORF">SAMN04488135_104404</name>
</gene>
<evidence type="ECO:0000256" key="1">
    <source>
        <dbReference type="ARBA" id="ARBA00006432"/>
    </source>
</evidence>
<dbReference type="PANTHER" id="PTHR43107:SF15">
    <property type="entry name" value="FATTY ACID TRANSPORT PROTEIN 3, ISOFORM A"/>
    <property type="match status" value="1"/>
</dbReference>
<feature type="domain" description="AMP-binding enzyme C-terminal" evidence="6">
    <location>
        <begin position="461"/>
        <end position="534"/>
    </location>
</feature>
<dbReference type="Gene3D" id="3.40.50.12780">
    <property type="entry name" value="N-terminal domain of ligase-like"/>
    <property type="match status" value="1"/>
</dbReference>
<dbReference type="Pfam" id="PF00501">
    <property type="entry name" value="AMP-binding"/>
    <property type="match status" value="1"/>
</dbReference>
<dbReference type="PROSITE" id="PS00455">
    <property type="entry name" value="AMP_BINDING"/>
    <property type="match status" value="1"/>
</dbReference>
<dbReference type="OrthoDB" id="9766486at2"/>
<evidence type="ECO:0000256" key="3">
    <source>
        <dbReference type="ARBA" id="ARBA00022741"/>
    </source>
</evidence>
<sequence>MPMPTTTSAPSPTIVEYPPDSSGLPPALNVELPRSVLCQTLYEHLQAVVDAEPSRPYCTYAGVSWSVSDLIARVDLVAAGLRRLGLARDARVATMMANSTDHICIIFALAKLGLVWLPMNVHARGEGVAYQLAHARPSLLISDTINAASLGPVLEGFPSLSVLWHGAPAGEGNRQFLELLEPEATPDGPPGCAAGAGKNATPGMDDVFCILYTSGTTGRPKGVQLTHKMLALASLGITPLCDLRDGDVLFVWEPIYHIGGSQLLRLPLFKSASLAITERFSASQFWNEARSVGATQIHHLGGIQQMLLKQPPSENDHHHSVRLCWGGGCSPEVWEAFAKRFNVRIHEGYGMTECSSIATVNATGLAGSVGQRLPWFRVDVVDDRKRPLPPGRDGEIALTDLIGGALFTGYLDDREASDAVLDGNTFYTGDIGYLDTLGHLYFRGRKTDSIRHNGENVSAWEVEHIVNGHPDVAESAMVGVPGELGEQDIKLFIKLKPGRTFDPDAFVQWCASRMAKYQIPRYLCLVDEFEKTPSQRIAKKGLDRSTAGCWDRRQA</sequence>
<dbReference type="Gene3D" id="3.30.300.30">
    <property type="match status" value="1"/>
</dbReference>
<proteinExistence type="inferred from homology"/>
<dbReference type="EMBL" id="FQXE01000004">
    <property type="protein sequence ID" value="SHH75246.1"/>
    <property type="molecule type" value="Genomic_DNA"/>
</dbReference>
<dbReference type="GO" id="GO:0004467">
    <property type="term" value="F:long-chain fatty acid-CoA ligase activity"/>
    <property type="evidence" value="ECO:0007669"/>
    <property type="project" value="TreeGrafter"/>
</dbReference>
<keyword evidence="2 7" id="KW-0436">Ligase</keyword>
<dbReference type="GO" id="GO:0005324">
    <property type="term" value="F:long-chain fatty acid transmembrane transporter activity"/>
    <property type="evidence" value="ECO:0007669"/>
    <property type="project" value="TreeGrafter"/>
</dbReference>
<evidence type="ECO:0000313" key="8">
    <source>
        <dbReference type="Proteomes" id="UP000184226"/>
    </source>
</evidence>
<keyword evidence="4" id="KW-0067">ATP-binding</keyword>
<dbReference type="InterPro" id="IPR042099">
    <property type="entry name" value="ANL_N_sf"/>
</dbReference>